<dbReference type="PANTHER" id="PTHR43791:SF36">
    <property type="entry name" value="TRANSPORTER, PUTATIVE (AFU_ORTHOLOGUE AFUA_6G08340)-RELATED"/>
    <property type="match status" value="1"/>
</dbReference>
<dbReference type="InterPro" id="IPR011701">
    <property type="entry name" value="MFS"/>
</dbReference>
<feature type="transmembrane region" description="Helical" evidence="6">
    <location>
        <begin position="263"/>
        <end position="286"/>
    </location>
</feature>
<dbReference type="FunFam" id="1.20.1250.20:FF:000018">
    <property type="entry name" value="MFS transporter permease"/>
    <property type="match status" value="1"/>
</dbReference>
<reference evidence="8 9" key="1">
    <citation type="journal article" date="2018" name="Mol. Biol. Evol.">
        <title>Analysis of the draft genome of the red seaweed Gracilariopsis chorda provides insights into genome size evolution in Rhodophyta.</title>
        <authorList>
            <person name="Lee J."/>
            <person name="Yang E.C."/>
            <person name="Graf L."/>
            <person name="Yang J.H."/>
            <person name="Qiu H."/>
            <person name="Zel Zion U."/>
            <person name="Chan C.X."/>
            <person name="Stephens T.G."/>
            <person name="Weber A.P.M."/>
            <person name="Boo G.H."/>
            <person name="Boo S.M."/>
            <person name="Kim K.M."/>
            <person name="Shin Y."/>
            <person name="Jung M."/>
            <person name="Lee S.J."/>
            <person name="Yim H.S."/>
            <person name="Lee J.H."/>
            <person name="Bhattacharya D."/>
            <person name="Yoon H.S."/>
        </authorList>
    </citation>
    <scope>NUCLEOTIDE SEQUENCE [LARGE SCALE GENOMIC DNA]</scope>
    <source>
        <strain evidence="8 9">SKKU-2015</strain>
        <tissue evidence="8">Whole body</tissue>
    </source>
</reference>
<keyword evidence="5 6" id="KW-0472">Membrane</keyword>
<dbReference type="PANTHER" id="PTHR43791">
    <property type="entry name" value="PERMEASE-RELATED"/>
    <property type="match status" value="1"/>
</dbReference>
<sequence length="486" mass="53365">MGGQYVAVDPSASFDILTEDDQRMRDTVNKKVQRRLLPILFTAALLCYLDRTNLSFAALDMNTDLNFSERTYGVGAGVFFATYAAFGVPTTVLVKRIGARIGLPLILFAWGLASGAMALINNRRDFYLLRLLVGATESGFFPSVIYYLTQWFAEEDMGLSYTIVMTSTAVSGVVGGPLAGIIMTYMDGVQGIRSWRWLFIAEAFPTILLAIVMFFYLDRDPSRARFLTREEREWLVERQTREYEVRSGTHSVSGLGDALRLKWLWLIVAVWLLYSCGYYGIIFWLPLLLKNVSNLSNVVVGFISTVPYIVAGMAMIIVARSSDRTKERRMHLALAAFVSAIGFFGASAIHLFFGEVLPLLVICLSIAAAGVWAMFGPYWGIPTSILSGETAAAGFALINSTGVIGGYLGPFLVGELTEKTGNYDSSLFLFGLFMSVCGFLSMCLKPSIGALSPSQSATPLTRSSGQFKYSESSPELESVVTHVQTT</sequence>
<dbReference type="GO" id="GO:0016020">
    <property type="term" value="C:membrane"/>
    <property type="evidence" value="ECO:0007669"/>
    <property type="project" value="UniProtKB-SubCell"/>
</dbReference>
<evidence type="ECO:0000256" key="6">
    <source>
        <dbReference type="SAM" id="Phobius"/>
    </source>
</evidence>
<feature type="transmembrane region" description="Helical" evidence="6">
    <location>
        <begin position="197"/>
        <end position="217"/>
    </location>
</feature>
<organism evidence="8 9">
    <name type="scientific">Gracilariopsis chorda</name>
    <dbReference type="NCBI Taxonomy" id="448386"/>
    <lineage>
        <taxon>Eukaryota</taxon>
        <taxon>Rhodophyta</taxon>
        <taxon>Florideophyceae</taxon>
        <taxon>Rhodymeniophycidae</taxon>
        <taxon>Gracilariales</taxon>
        <taxon>Gracilariaceae</taxon>
        <taxon>Gracilariopsis</taxon>
    </lineage>
</organism>
<feature type="transmembrane region" description="Helical" evidence="6">
    <location>
        <begin position="331"/>
        <end position="353"/>
    </location>
</feature>
<evidence type="ECO:0000256" key="1">
    <source>
        <dbReference type="ARBA" id="ARBA00004141"/>
    </source>
</evidence>
<feature type="domain" description="Major facilitator superfamily (MFS) profile" evidence="7">
    <location>
        <begin position="36"/>
        <end position="449"/>
    </location>
</feature>
<evidence type="ECO:0000256" key="2">
    <source>
        <dbReference type="ARBA" id="ARBA00022448"/>
    </source>
</evidence>
<accession>A0A2V3IX61</accession>
<dbReference type="Proteomes" id="UP000247409">
    <property type="component" value="Unassembled WGS sequence"/>
</dbReference>
<feature type="transmembrane region" description="Helical" evidence="6">
    <location>
        <begin position="298"/>
        <end position="319"/>
    </location>
</feature>
<feature type="transmembrane region" description="Helical" evidence="6">
    <location>
        <begin position="71"/>
        <end position="94"/>
    </location>
</feature>
<dbReference type="GO" id="GO:0022857">
    <property type="term" value="F:transmembrane transporter activity"/>
    <property type="evidence" value="ECO:0007669"/>
    <property type="project" value="InterPro"/>
</dbReference>
<name>A0A2V3IX61_9FLOR</name>
<gene>
    <name evidence="8" type="ORF">BWQ96_03933</name>
</gene>
<feature type="transmembrane region" description="Helical" evidence="6">
    <location>
        <begin position="425"/>
        <end position="444"/>
    </location>
</feature>
<dbReference type="InterPro" id="IPR020846">
    <property type="entry name" value="MFS_dom"/>
</dbReference>
<evidence type="ECO:0000256" key="4">
    <source>
        <dbReference type="ARBA" id="ARBA00022989"/>
    </source>
</evidence>
<evidence type="ECO:0000313" key="9">
    <source>
        <dbReference type="Proteomes" id="UP000247409"/>
    </source>
</evidence>
<keyword evidence="9" id="KW-1185">Reference proteome</keyword>
<dbReference type="OrthoDB" id="2071at2759"/>
<dbReference type="AlphaFoldDB" id="A0A2V3IX61"/>
<comment type="subcellular location">
    <subcellularLocation>
        <location evidence="1">Membrane</location>
        <topology evidence="1">Multi-pass membrane protein</topology>
    </subcellularLocation>
</comment>
<dbReference type="STRING" id="448386.A0A2V3IX61"/>
<comment type="caution">
    <text evidence="8">The sequence shown here is derived from an EMBL/GenBank/DDBJ whole genome shotgun (WGS) entry which is preliminary data.</text>
</comment>
<keyword evidence="3 6" id="KW-0812">Transmembrane</keyword>
<dbReference type="SUPFAM" id="SSF103473">
    <property type="entry name" value="MFS general substrate transporter"/>
    <property type="match status" value="1"/>
</dbReference>
<feature type="transmembrane region" description="Helical" evidence="6">
    <location>
        <begin position="126"/>
        <end position="149"/>
    </location>
</feature>
<dbReference type="Pfam" id="PF07690">
    <property type="entry name" value="MFS_1"/>
    <property type="match status" value="1"/>
</dbReference>
<proteinExistence type="predicted"/>
<feature type="transmembrane region" description="Helical" evidence="6">
    <location>
        <begin position="359"/>
        <end position="379"/>
    </location>
</feature>
<protein>
    <submittedName>
        <fullName evidence="8">Putative tartrate transporter</fullName>
    </submittedName>
</protein>
<keyword evidence="4 6" id="KW-1133">Transmembrane helix</keyword>
<feature type="transmembrane region" description="Helical" evidence="6">
    <location>
        <begin position="161"/>
        <end position="185"/>
    </location>
</feature>
<feature type="transmembrane region" description="Helical" evidence="6">
    <location>
        <begin position="391"/>
        <end position="413"/>
    </location>
</feature>
<evidence type="ECO:0000259" key="7">
    <source>
        <dbReference type="PROSITE" id="PS50850"/>
    </source>
</evidence>
<dbReference type="PROSITE" id="PS50850">
    <property type="entry name" value="MFS"/>
    <property type="match status" value="1"/>
</dbReference>
<dbReference type="Gene3D" id="1.20.1250.20">
    <property type="entry name" value="MFS general substrate transporter like domains"/>
    <property type="match status" value="2"/>
</dbReference>
<dbReference type="InterPro" id="IPR036259">
    <property type="entry name" value="MFS_trans_sf"/>
</dbReference>
<keyword evidence="2" id="KW-0813">Transport</keyword>
<evidence type="ECO:0000256" key="5">
    <source>
        <dbReference type="ARBA" id="ARBA00023136"/>
    </source>
</evidence>
<evidence type="ECO:0000313" key="8">
    <source>
        <dbReference type="EMBL" id="PXF46277.1"/>
    </source>
</evidence>
<dbReference type="EMBL" id="NBIV01000041">
    <property type="protein sequence ID" value="PXF46277.1"/>
    <property type="molecule type" value="Genomic_DNA"/>
</dbReference>
<dbReference type="CDD" id="cd17319">
    <property type="entry name" value="MFS_ExuT_GudP_like"/>
    <property type="match status" value="1"/>
</dbReference>
<feature type="transmembrane region" description="Helical" evidence="6">
    <location>
        <begin position="101"/>
        <end position="120"/>
    </location>
</feature>
<evidence type="ECO:0000256" key="3">
    <source>
        <dbReference type="ARBA" id="ARBA00022692"/>
    </source>
</evidence>